<dbReference type="AlphaFoldDB" id="G9L2F7"/>
<sequence>DRRRGPAAESARADSLSRAAFICPAPSLPAREPRQRTFAEDALALGPELLKREGGARAGGGAFTRAPPLGSIP</sequence>
<reference evidence="2" key="1">
    <citation type="journal article" date="2013" name="J. Virol.">
        <title>Sequencing, annotation, and characterization of the influenza ferret infectome.</title>
        <authorList>
            <person name="Leon A.J."/>
            <person name="Banner D."/>
            <person name="Xu L."/>
            <person name="Ran L."/>
            <person name="Peng Z."/>
            <person name="Yi K."/>
            <person name="Chen C."/>
            <person name="Xu F."/>
            <person name="Huang J."/>
            <person name="Zhao Z."/>
            <person name="Lin Z."/>
            <person name="Huang S.H."/>
            <person name="Fang Y."/>
            <person name="Kelvin A.A."/>
            <person name="Ross T.M."/>
            <person name="Farooqui A."/>
            <person name="Kelvin D.J."/>
        </authorList>
    </citation>
    <scope>NUCLEOTIDE SEQUENCE</scope>
    <source>
        <tissue evidence="2">Lungs</tissue>
    </source>
</reference>
<evidence type="ECO:0000313" key="2">
    <source>
        <dbReference type="EMBL" id="AES11336.1"/>
    </source>
</evidence>
<feature type="non-terminal residue" evidence="2">
    <location>
        <position position="73"/>
    </location>
</feature>
<evidence type="ECO:0000256" key="1">
    <source>
        <dbReference type="SAM" id="MobiDB-lite"/>
    </source>
</evidence>
<name>G9L2F7_MUSPF</name>
<organism evidence="2">
    <name type="scientific">Mustela putorius furo</name>
    <name type="common">European domestic ferret</name>
    <name type="synonym">Mustela furo</name>
    <dbReference type="NCBI Taxonomy" id="9669"/>
    <lineage>
        <taxon>Eukaryota</taxon>
        <taxon>Metazoa</taxon>
        <taxon>Chordata</taxon>
        <taxon>Craniata</taxon>
        <taxon>Vertebrata</taxon>
        <taxon>Euteleostomi</taxon>
        <taxon>Mammalia</taxon>
        <taxon>Eutheria</taxon>
        <taxon>Laurasiatheria</taxon>
        <taxon>Carnivora</taxon>
        <taxon>Caniformia</taxon>
        <taxon>Musteloidea</taxon>
        <taxon>Mustelidae</taxon>
        <taxon>Mustelinae</taxon>
        <taxon>Mustela</taxon>
    </lineage>
</organism>
<proteinExistence type="evidence at transcript level"/>
<dbReference type="EMBL" id="JP022738">
    <property type="protein sequence ID" value="AES11336.1"/>
    <property type="molecule type" value="mRNA"/>
</dbReference>
<protein>
    <submittedName>
        <fullName evidence="2">Uncharacterized protein</fullName>
    </submittedName>
</protein>
<feature type="non-terminal residue" evidence="2">
    <location>
        <position position="1"/>
    </location>
</feature>
<accession>G9L2F7</accession>
<feature type="region of interest" description="Disordered" evidence="1">
    <location>
        <begin position="53"/>
        <end position="73"/>
    </location>
</feature>